<accession>A0A4R4ZC45</accession>
<dbReference type="AlphaFoldDB" id="A0A4R4ZC45"/>
<protein>
    <submittedName>
        <fullName evidence="2">Uncharacterized protein</fullName>
    </submittedName>
</protein>
<keyword evidence="3" id="KW-1185">Reference proteome</keyword>
<reference evidence="2 3" key="1">
    <citation type="submission" date="2019-03" db="EMBL/GenBank/DDBJ databases">
        <title>Draft genome sequences of novel Actinobacteria.</title>
        <authorList>
            <person name="Sahin N."/>
            <person name="Ay H."/>
            <person name="Saygin H."/>
        </authorList>
    </citation>
    <scope>NUCLEOTIDE SEQUENCE [LARGE SCALE GENOMIC DNA]</scope>
    <source>
        <strain evidence="2 3">7K502</strain>
    </source>
</reference>
<evidence type="ECO:0000313" key="2">
    <source>
        <dbReference type="EMBL" id="TDD55978.1"/>
    </source>
</evidence>
<dbReference type="Proteomes" id="UP000294947">
    <property type="component" value="Unassembled WGS sequence"/>
</dbReference>
<organism evidence="2 3">
    <name type="scientific">Saccharopolyspora elongata</name>
    <dbReference type="NCBI Taxonomy" id="2530387"/>
    <lineage>
        <taxon>Bacteria</taxon>
        <taxon>Bacillati</taxon>
        <taxon>Actinomycetota</taxon>
        <taxon>Actinomycetes</taxon>
        <taxon>Pseudonocardiales</taxon>
        <taxon>Pseudonocardiaceae</taxon>
        <taxon>Saccharopolyspora</taxon>
    </lineage>
</organism>
<comment type="caution">
    <text evidence="2">The sequence shown here is derived from an EMBL/GenBank/DDBJ whole genome shotgun (WGS) entry which is preliminary data.</text>
</comment>
<dbReference type="RefSeq" id="WP_132479817.1">
    <property type="nucleotide sequence ID" value="NZ_SMKW01000002.1"/>
</dbReference>
<sequence length="79" mass="9167">MVDVDESQREATTASVEATSGWRPRDTWRFFTVVVNAASCIEWSEGEMRLTRWDRVHGLRPTERRLLDMEASHYLPVDG</sequence>
<gene>
    <name evidence="2" type="ORF">E1288_02115</name>
</gene>
<evidence type="ECO:0000256" key="1">
    <source>
        <dbReference type="SAM" id="MobiDB-lite"/>
    </source>
</evidence>
<feature type="region of interest" description="Disordered" evidence="1">
    <location>
        <begin position="1"/>
        <end position="20"/>
    </location>
</feature>
<dbReference type="EMBL" id="SMKW01000002">
    <property type="protein sequence ID" value="TDD55978.1"/>
    <property type="molecule type" value="Genomic_DNA"/>
</dbReference>
<proteinExistence type="predicted"/>
<name>A0A4R4ZC45_9PSEU</name>
<evidence type="ECO:0000313" key="3">
    <source>
        <dbReference type="Proteomes" id="UP000294947"/>
    </source>
</evidence>